<reference evidence="2" key="1">
    <citation type="journal article" date="2023" name="Front. Plant Sci.">
        <title>Chromosomal-level genome assembly of Melastoma candidum provides insights into trichome evolution.</title>
        <authorList>
            <person name="Zhong Y."/>
            <person name="Wu W."/>
            <person name="Sun C."/>
            <person name="Zou P."/>
            <person name="Liu Y."/>
            <person name="Dai S."/>
            <person name="Zhou R."/>
        </authorList>
    </citation>
    <scope>NUCLEOTIDE SEQUENCE [LARGE SCALE GENOMIC DNA]</scope>
</reference>
<evidence type="ECO:0000313" key="1">
    <source>
        <dbReference type="EMBL" id="KAI4303537.1"/>
    </source>
</evidence>
<evidence type="ECO:0000313" key="2">
    <source>
        <dbReference type="Proteomes" id="UP001057402"/>
    </source>
</evidence>
<dbReference type="Proteomes" id="UP001057402">
    <property type="component" value="Chromosome 12"/>
</dbReference>
<dbReference type="EMBL" id="CM042891">
    <property type="protein sequence ID" value="KAI4303537.1"/>
    <property type="molecule type" value="Genomic_DNA"/>
</dbReference>
<gene>
    <name evidence="1" type="ORF">MLD38_039150</name>
</gene>
<proteinExistence type="predicted"/>
<name>A0ACB9L1H1_9MYRT</name>
<protein>
    <submittedName>
        <fullName evidence="1">Uncharacterized protein</fullName>
    </submittedName>
</protein>
<comment type="caution">
    <text evidence="1">The sequence shown here is derived from an EMBL/GenBank/DDBJ whole genome shotgun (WGS) entry which is preliminary data.</text>
</comment>
<sequence>MELEDKKEAETAPRVPSLEGGDKKEADPKPAEASTVQRDEKEDSSPLFNTSGESVSMALEDQGNPKVPADAIVPSLAAEQESKDEGNAYPGRDIKSLSAQAEEKAEEMIKPSTLSNSVDEEKIDAKTFAEASNKLPASKNKAAAFLKARGMITKKFPVTSSFKKNAKPGDSKVLRSKVIKKKGLTSTDDGVTKEEQDIKESTSEDKTLPGDLSKVKATEEEDPSIRHKGKQGDGDSKDFHERIKSKNKQNFGSASKNKKRKLGGRENLQSSEKAENSRKKGQTNDTEENRKENRCKKEKLGGLIFMCSSKTKPDCIKYRVMGVNMGKKDLVMAIQPGLKLFLYDYDLKLMYGIFKASSGGGIKLEPRAFNGAFPVQVRFDIQVQCYPLPDVIFKKAMLDNFTSKHKFRTELSHKQVRKLSELFQPVALVVYPPTQVAELPDRSSRRKRTREGNSQARKRVPRHRPRTKKSSRDSFDDSEARRLDVRVYERDHRDLSTLRRVDAPRESFLTEREYRDYGLQGERRNLAITANVDPHLLSREAYYEDHLSRRANEIQRDTVTGHRAYVLASRRYLDDIDYRTYSHDTRPERSPATAGRSIGSTHYFYPEDQYITYRHGPASLVPYAERLRREDIPLSSLHGYDRAQAYGYETDRVQRMEDVPIGSRSIVYVADASEEYDRAIRYRIPPADACHTPASSRCSFAGPRI</sequence>
<accession>A0ACB9L1H1</accession>
<organism evidence="1 2">
    <name type="scientific">Melastoma candidum</name>
    <dbReference type="NCBI Taxonomy" id="119954"/>
    <lineage>
        <taxon>Eukaryota</taxon>
        <taxon>Viridiplantae</taxon>
        <taxon>Streptophyta</taxon>
        <taxon>Embryophyta</taxon>
        <taxon>Tracheophyta</taxon>
        <taxon>Spermatophyta</taxon>
        <taxon>Magnoliopsida</taxon>
        <taxon>eudicotyledons</taxon>
        <taxon>Gunneridae</taxon>
        <taxon>Pentapetalae</taxon>
        <taxon>rosids</taxon>
        <taxon>malvids</taxon>
        <taxon>Myrtales</taxon>
        <taxon>Melastomataceae</taxon>
        <taxon>Melastomatoideae</taxon>
        <taxon>Melastomateae</taxon>
        <taxon>Melastoma</taxon>
    </lineage>
</organism>
<keyword evidence="2" id="KW-1185">Reference proteome</keyword>